<dbReference type="AlphaFoldDB" id="A0AAW2SG83"/>
<sequence>MYVMGCFRLPISLIKEIQSMISNFWWHNGDSRKIHWLNCRRLCTPKAQRGLGVRDLQAFNLAMLAKQMWRIITNRIAYSEWSAAEMRPSPGRVFLQPNRWFGGAFAGKLIWVVHFMFGTIL</sequence>
<dbReference type="PANTHER" id="PTHR33116:SF86">
    <property type="entry name" value="REVERSE TRANSCRIPTASE DOMAIN-CONTAINING PROTEIN"/>
    <property type="match status" value="1"/>
</dbReference>
<accession>A0AAW2SG83</accession>
<name>A0AAW2SG83_9LAMI</name>
<dbReference type="PANTHER" id="PTHR33116">
    <property type="entry name" value="REVERSE TRANSCRIPTASE ZINC-BINDING DOMAIN-CONTAINING PROTEIN-RELATED-RELATED"/>
    <property type="match status" value="1"/>
</dbReference>
<comment type="caution">
    <text evidence="1">The sequence shown here is derived from an EMBL/GenBank/DDBJ whole genome shotgun (WGS) entry which is preliminary data.</text>
</comment>
<evidence type="ECO:0000313" key="1">
    <source>
        <dbReference type="EMBL" id="KAL0391144.1"/>
    </source>
</evidence>
<reference evidence="1" key="1">
    <citation type="submission" date="2020-06" db="EMBL/GenBank/DDBJ databases">
        <authorList>
            <person name="Li T."/>
            <person name="Hu X."/>
            <person name="Zhang T."/>
            <person name="Song X."/>
            <person name="Zhang H."/>
            <person name="Dai N."/>
            <person name="Sheng W."/>
            <person name="Hou X."/>
            <person name="Wei L."/>
        </authorList>
    </citation>
    <scope>NUCLEOTIDE SEQUENCE</scope>
    <source>
        <strain evidence="1">KEN8</strain>
        <tissue evidence="1">Leaf</tissue>
    </source>
</reference>
<reference evidence="1" key="2">
    <citation type="journal article" date="2024" name="Plant">
        <title>Genomic evolution and insights into agronomic trait innovations of Sesamum species.</title>
        <authorList>
            <person name="Miao H."/>
            <person name="Wang L."/>
            <person name="Qu L."/>
            <person name="Liu H."/>
            <person name="Sun Y."/>
            <person name="Le M."/>
            <person name="Wang Q."/>
            <person name="Wei S."/>
            <person name="Zheng Y."/>
            <person name="Lin W."/>
            <person name="Duan Y."/>
            <person name="Cao H."/>
            <person name="Xiong S."/>
            <person name="Wang X."/>
            <person name="Wei L."/>
            <person name="Li C."/>
            <person name="Ma Q."/>
            <person name="Ju M."/>
            <person name="Zhao R."/>
            <person name="Li G."/>
            <person name="Mu C."/>
            <person name="Tian Q."/>
            <person name="Mei H."/>
            <person name="Zhang T."/>
            <person name="Gao T."/>
            <person name="Zhang H."/>
        </authorList>
    </citation>
    <scope>NUCLEOTIDE SEQUENCE</scope>
    <source>
        <strain evidence="1">KEN8</strain>
    </source>
</reference>
<dbReference type="EMBL" id="JACGWM010000002">
    <property type="protein sequence ID" value="KAL0391144.1"/>
    <property type="molecule type" value="Genomic_DNA"/>
</dbReference>
<organism evidence="1">
    <name type="scientific">Sesamum calycinum</name>
    <dbReference type="NCBI Taxonomy" id="2727403"/>
    <lineage>
        <taxon>Eukaryota</taxon>
        <taxon>Viridiplantae</taxon>
        <taxon>Streptophyta</taxon>
        <taxon>Embryophyta</taxon>
        <taxon>Tracheophyta</taxon>
        <taxon>Spermatophyta</taxon>
        <taxon>Magnoliopsida</taxon>
        <taxon>eudicotyledons</taxon>
        <taxon>Gunneridae</taxon>
        <taxon>Pentapetalae</taxon>
        <taxon>asterids</taxon>
        <taxon>lamiids</taxon>
        <taxon>Lamiales</taxon>
        <taxon>Pedaliaceae</taxon>
        <taxon>Sesamum</taxon>
    </lineage>
</organism>
<protein>
    <submittedName>
        <fullName evidence="1">Uncharacterized protein</fullName>
    </submittedName>
</protein>
<gene>
    <name evidence="1" type="ORF">Scaly_0471500</name>
</gene>
<proteinExistence type="predicted"/>